<sequence length="278" mass="29650">MAKPKWLLPAGLGAAAVIILIIVALTAFRGGEEALAATDVKDKIISMYGGEVKDIQQDGSVYRVQLSRIDGEFLAIVDSNDGAIISLEKTGNAELISEGDIKAKLAERYGAEPAGLTLKDGIYSAKVEKDTHITDVEIDASTGDITKEEVTDKAPAEPAEQPVATEKPAAPKPSANQDQNKQNPNPNHNGHQGNKGNSQAGNRGNQSNTNQPDKTARLTENEAAAIALREVRGELDDVDYEDSNDGGYYIVEIEAGDMDAEVQVHAITGRVMSVVWDD</sequence>
<feature type="domain" description="PepSY" evidence="3">
    <location>
        <begin position="218"/>
        <end position="274"/>
    </location>
</feature>
<feature type="compositionally biased region" description="Basic and acidic residues" evidence="1">
    <location>
        <begin position="145"/>
        <end position="155"/>
    </location>
</feature>
<reference evidence="4 5" key="1">
    <citation type="submission" date="2024-06" db="EMBL/GenBank/DDBJ databases">
        <title>Genomic Encyclopedia of Type Strains, Phase IV (KMG-IV): sequencing the most valuable type-strain genomes for metagenomic binning, comparative biology and taxonomic classification.</title>
        <authorList>
            <person name="Goeker M."/>
        </authorList>
    </citation>
    <scope>NUCLEOTIDE SEQUENCE [LARGE SCALE GENOMIC DNA]</scope>
    <source>
        <strain evidence="4 5">DSM 26128</strain>
    </source>
</reference>
<accession>A0ABV2GE71</accession>
<keyword evidence="2" id="KW-0472">Membrane</keyword>
<dbReference type="Pfam" id="PF03413">
    <property type="entry name" value="PepSY"/>
    <property type="match status" value="1"/>
</dbReference>
<organism evidence="4 5">
    <name type="scientific">Bhargavaea ullalensis</name>
    <dbReference type="NCBI Taxonomy" id="1265685"/>
    <lineage>
        <taxon>Bacteria</taxon>
        <taxon>Bacillati</taxon>
        <taxon>Bacillota</taxon>
        <taxon>Bacilli</taxon>
        <taxon>Bacillales</taxon>
        <taxon>Caryophanaceae</taxon>
        <taxon>Bhargavaea</taxon>
    </lineage>
</organism>
<evidence type="ECO:0000259" key="3">
    <source>
        <dbReference type="Pfam" id="PF03413"/>
    </source>
</evidence>
<evidence type="ECO:0000256" key="1">
    <source>
        <dbReference type="SAM" id="MobiDB-lite"/>
    </source>
</evidence>
<keyword evidence="2" id="KW-0812">Transmembrane</keyword>
<evidence type="ECO:0000313" key="4">
    <source>
        <dbReference type="EMBL" id="MET3576581.1"/>
    </source>
</evidence>
<keyword evidence="2" id="KW-1133">Transmembrane helix</keyword>
<comment type="caution">
    <text evidence="4">The sequence shown here is derived from an EMBL/GenBank/DDBJ whole genome shotgun (WGS) entry which is preliminary data.</text>
</comment>
<proteinExistence type="predicted"/>
<name>A0ABV2GE71_9BACL</name>
<evidence type="ECO:0000256" key="2">
    <source>
        <dbReference type="SAM" id="Phobius"/>
    </source>
</evidence>
<feature type="compositionally biased region" description="Polar residues" evidence="1">
    <location>
        <begin position="198"/>
        <end position="213"/>
    </location>
</feature>
<dbReference type="Proteomes" id="UP001549099">
    <property type="component" value="Unassembled WGS sequence"/>
</dbReference>
<feature type="compositionally biased region" description="Low complexity" evidence="1">
    <location>
        <begin position="179"/>
        <end position="197"/>
    </location>
</feature>
<dbReference type="EMBL" id="JBEPLW010000027">
    <property type="protein sequence ID" value="MET3576581.1"/>
    <property type="molecule type" value="Genomic_DNA"/>
</dbReference>
<feature type="transmembrane region" description="Helical" evidence="2">
    <location>
        <begin position="6"/>
        <end position="28"/>
    </location>
</feature>
<feature type="region of interest" description="Disordered" evidence="1">
    <location>
        <begin position="138"/>
        <end position="215"/>
    </location>
</feature>
<protein>
    <submittedName>
        <fullName evidence="4">Membrane protein YkoI</fullName>
    </submittedName>
</protein>
<dbReference type="RefSeq" id="WP_354198752.1">
    <property type="nucleotide sequence ID" value="NZ_JBEPLW010000027.1"/>
</dbReference>
<gene>
    <name evidence="4" type="ORF">ABID49_002510</name>
</gene>
<keyword evidence="5" id="KW-1185">Reference proteome</keyword>
<dbReference type="InterPro" id="IPR025711">
    <property type="entry name" value="PepSY"/>
</dbReference>
<evidence type="ECO:0000313" key="5">
    <source>
        <dbReference type="Proteomes" id="UP001549099"/>
    </source>
</evidence>
<dbReference type="Gene3D" id="3.10.450.40">
    <property type="match status" value="1"/>
</dbReference>